<dbReference type="InParanoid" id="K5UHE5"/>
<dbReference type="GeneID" id="18909897"/>
<gene>
    <name evidence="1" type="ORF">PHACADRAFT_179394</name>
</gene>
<dbReference type="EMBL" id="JH930647">
    <property type="protein sequence ID" value="EKM48911.1"/>
    <property type="molecule type" value="Genomic_DNA"/>
</dbReference>
<reference evidence="1 2" key="1">
    <citation type="journal article" date="2012" name="BMC Genomics">
        <title>Comparative genomics of the white-rot fungi, Phanerochaete carnosa and P. chrysosporium, to elucidate the genetic basis of the distinct wood types they colonize.</title>
        <authorList>
            <person name="Suzuki H."/>
            <person name="MacDonald J."/>
            <person name="Syed K."/>
            <person name="Salamov A."/>
            <person name="Hori C."/>
            <person name="Aerts A."/>
            <person name="Henrissat B."/>
            <person name="Wiebenga A."/>
            <person name="vanKuyk P.A."/>
            <person name="Barry K."/>
            <person name="Lindquist E."/>
            <person name="LaButti K."/>
            <person name="Lapidus A."/>
            <person name="Lucas S."/>
            <person name="Coutinho P."/>
            <person name="Gong Y."/>
            <person name="Samejima M."/>
            <person name="Mahadevan R."/>
            <person name="Abou-Zaid M."/>
            <person name="de Vries R.P."/>
            <person name="Igarashi K."/>
            <person name="Yadav J.S."/>
            <person name="Grigoriev I.V."/>
            <person name="Master E.R."/>
        </authorList>
    </citation>
    <scope>NUCLEOTIDE SEQUENCE [LARGE SCALE GENOMIC DNA]</scope>
    <source>
        <strain evidence="1 2">HHB-10118-sp</strain>
    </source>
</reference>
<evidence type="ECO:0000313" key="1">
    <source>
        <dbReference type="EMBL" id="EKM48911.1"/>
    </source>
</evidence>
<sequence>MPCTDTPDLTTAISAFKTGDAWSVRVMYALLLGGIEGEPSPVFSDTPIAPSLIRAQLEEEFATTIDSTPLSKVNQHRLSFNATAEEIGLIDRTLDRLSPPEEMGELKQLLKTHGPTPYLMK</sequence>
<evidence type="ECO:0000313" key="2">
    <source>
        <dbReference type="Proteomes" id="UP000008370"/>
    </source>
</evidence>
<organism evidence="1 2">
    <name type="scientific">Phanerochaete carnosa (strain HHB-10118-sp)</name>
    <name type="common">White-rot fungus</name>
    <name type="synonym">Peniophora carnosa</name>
    <dbReference type="NCBI Taxonomy" id="650164"/>
    <lineage>
        <taxon>Eukaryota</taxon>
        <taxon>Fungi</taxon>
        <taxon>Dikarya</taxon>
        <taxon>Basidiomycota</taxon>
        <taxon>Agaricomycotina</taxon>
        <taxon>Agaricomycetes</taxon>
        <taxon>Polyporales</taxon>
        <taxon>Phanerochaetaceae</taxon>
        <taxon>Phanerochaete</taxon>
    </lineage>
</organism>
<dbReference type="AlphaFoldDB" id="K5UHE5"/>
<proteinExistence type="predicted"/>
<dbReference type="KEGG" id="pco:PHACADRAFT_179394"/>
<name>K5UHE5_PHACS</name>
<protein>
    <submittedName>
        <fullName evidence="1">Uncharacterized protein</fullName>
    </submittedName>
</protein>
<dbReference type="HOGENOM" id="CLU_2038866_0_0_1"/>
<dbReference type="Proteomes" id="UP000008370">
    <property type="component" value="Unassembled WGS sequence"/>
</dbReference>
<accession>K5UHE5</accession>
<dbReference type="RefSeq" id="XP_007402537.1">
    <property type="nucleotide sequence ID" value="XM_007402475.1"/>
</dbReference>
<keyword evidence="2" id="KW-1185">Reference proteome</keyword>